<gene>
    <name evidence="2" type="ORF">D9X91_06335</name>
</gene>
<feature type="transmembrane region" description="Helical" evidence="1">
    <location>
        <begin position="6"/>
        <end position="22"/>
    </location>
</feature>
<dbReference type="AlphaFoldDB" id="A0A3L7K0X6"/>
<comment type="caution">
    <text evidence="2">The sequence shown here is derived from an EMBL/GenBank/DDBJ whole genome shotgun (WGS) entry which is preliminary data.</text>
</comment>
<dbReference type="OrthoDB" id="2454250at2"/>
<protein>
    <submittedName>
        <fullName evidence="2">DUF2198 family protein</fullName>
    </submittedName>
</protein>
<sequence>MFDKVISAIFLPGLLVILFSRVTYNRIIGLILTVALIAASAYKGYTHTFPLIVIDAASLTLGFYYAEKILKKDV</sequence>
<reference evidence="2 3" key="1">
    <citation type="submission" date="2018-10" db="EMBL/GenBank/DDBJ databases">
        <title>Falsibacillus sp. genome draft.</title>
        <authorList>
            <person name="Shi S."/>
        </authorList>
    </citation>
    <scope>NUCLEOTIDE SEQUENCE [LARGE SCALE GENOMIC DNA]</scope>
    <source>
        <strain evidence="2 3">GY 10110</strain>
    </source>
</reference>
<proteinExistence type="predicted"/>
<keyword evidence="1" id="KW-0812">Transmembrane</keyword>
<dbReference type="RefSeq" id="WP_121679739.1">
    <property type="nucleotide sequence ID" value="NZ_RCVZ01000003.1"/>
</dbReference>
<dbReference type="Proteomes" id="UP000276770">
    <property type="component" value="Unassembled WGS sequence"/>
</dbReference>
<keyword evidence="1" id="KW-0472">Membrane</keyword>
<evidence type="ECO:0000256" key="1">
    <source>
        <dbReference type="SAM" id="Phobius"/>
    </source>
</evidence>
<evidence type="ECO:0000313" key="2">
    <source>
        <dbReference type="EMBL" id="RLQ96718.1"/>
    </source>
</evidence>
<keyword evidence="1" id="KW-1133">Transmembrane helix</keyword>
<dbReference type="EMBL" id="RCVZ01000003">
    <property type="protein sequence ID" value="RLQ96718.1"/>
    <property type="molecule type" value="Genomic_DNA"/>
</dbReference>
<dbReference type="Pfam" id="PF09964">
    <property type="entry name" value="DUF2198"/>
    <property type="match status" value="1"/>
</dbReference>
<organism evidence="2 3">
    <name type="scientific">Falsibacillus albus</name>
    <dbReference type="NCBI Taxonomy" id="2478915"/>
    <lineage>
        <taxon>Bacteria</taxon>
        <taxon>Bacillati</taxon>
        <taxon>Bacillota</taxon>
        <taxon>Bacilli</taxon>
        <taxon>Bacillales</taxon>
        <taxon>Bacillaceae</taxon>
        <taxon>Falsibacillus</taxon>
    </lineage>
</organism>
<evidence type="ECO:0000313" key="3">
    <source>
        <dbReference type="Proteomes" id="UP000276770"/>
    </source>
</evidence>
<accession>A0A3L7K0X6</accession>
<dbReference type="InterPro" id="IPR019242">
    <property type="entry name" value="DUF2198"/>
</dbReference>
<feature type="transmembrane region" description="Helical" evidence="1">
    <location>
        <begin position="48"/>
        <end position="66"/>
    </location>
</feature>
<keyword evidence="3" id="KW-1185">Reference proteome</keyword>
<name>A0A3L7K0X6_9BACI</name>